<comment type="caution">
    <text evidence="1">The sequence shown here is derived from an EMBL/GenBank/DDBJ whole genome shotgun (WGS) entry which is preliminary data.</text>
</comment>
<evidence type="ECO:0000313" key="2">
    <source>
        <dbReference type="Proteomes" id="UP001234297"/>
    </source>
</evidence>
<name>A0ACC2KDL0_PERAE</name>
<keyword evidence="2" id="KW-1185">Reference proteome</keyword>
<gene>
    <name evidence="1" type="ORF">MRB53_015253</name>
</gene>
<sequence length="165" mass="18742">MTSSKGAAECCMCGDYGLPHELFRCRSCHFRSQHRYCSDLYPKAEFYQLCNWCLKEDGGKAMKEAIESRSLSSSCSISNSNKNISTSSSGSNEVGLKLQRCSFPLHLNSPIKKQRSPERSTQKKNNISDESLRRTRSEDISNVTRQKQVSRGKVRRYKLLEEVSS</sequence>
<reference evidence="1 2" key="1">
    <citation type="journal article" date="2022" name="Hortic Res">
        <title>A haplotype resolved chromosomal level avocado genome allows analysis of novel avocado genes.</title>
        <authorList>
            <person name="Nath O."/>
            <person name="Fletcher S.J."/>
            <person name="Hayward A."/>
            <person name="Shaw L.M."/>
            <person name="Masouleh A.K."/>
            <person name="Furtado A."/>
            <person name="Henry R.J."/>
            <person name="Mitter N."/>
        </authorList>
    </citation>
    <scope>NUCLEOTIDE SEQUENCE [LARGE SCALE GENOMIC DNA]</scope>
    <source>
        <strain evidence="2">cv. Hass</strain>
    </source>
</reference>
<evidence type="ECO:0000313" key="1">
    <source>
        <dbReference type="EMBL" id="KAJ8619067.1"/>
    </source>
</evidence>
<dbReference type="Proteomes" id="UP001234297">
    <property type="component" value="Chromosome 4"/>
</dbReference>
<proteinExistence type="predicted"/>
<organism evidence="1 2">
    <name type="scientific">Persea americana</name>
    <name type="common">Avocado</name>
    <dbReference type="NCBI Taxonomy" id="3435"/>
    <lineage>
        <taxon>Eukaryota</taxon>
        <taxon>Viridiplantae</taxon>
        <taxon>Streptophyta</taxon>
        <taxon>Embryophyta</taxon>
        <taxon>Tracheophyta</taxon>
        <taxon>Spermatophyta</taxon>
        <taxon>Magnoliopsida</taxon>
        <taxon>Magnoliidae</taxon>
        <taxon>Laurales</taxon>
        <taxon>Lauraceae</taxon>
        <taxon>Persea</taxon>
    </lineage>
</organism>
<dbReference type="EMBL" id="CM056812">
    <property type="protein sequence ID" value="KAJ8619067.1"/>
    <property type="molecule type" value="Genomic_DNA"/>
</dbReference>
<accession>A0ACC2KDL0</accession>
<protein>
    <submittedName>
        <fullName evidence="1">Uncharacterized protein</fullName>
    </submittedName>
</protein>